<comment type="subcellular location">
    <subcellularLocation>
        <location evidence="6">Cytoplasm</location>
    </subcellularLocation>
</comment>
<dbReference type="Proteomes" id="UP000886891">
    <property type="component" value="Unassembled WGS sequence"/>
</dbReference>
<reference evidence="7" key="1">
    <citation type="submission" date="2020-10" db="EMBL/GenBank/DDBJ databases">
        <authorList>
            <person name="Gilroy R."/>
        </authorList>
    </citation>
    <scope>NUCLEOTIDE SEQUENCE</scope>
    <source>
        <strain evidence="7">23406</strain>
    </source>
</reference>
<dbReference type="SUPFAM" id="SSF53335">
    <property type="entry name" value="S-adenosyl-L-methionine-dependent methyltransferases"/>
    <property type="match status" value="1"/>
</dbReference>
<comment type="similarity">
    <text evidence="1 6">Belongs to the methyltransferase superfamily. PrmA family.</text>
</comment>
<evidence type="ECO:0000313" key="7">
    <source>
        <dbReference type="EMBL" id="HIV00718.1"/>
    </source>
</evidence>
<keyword evidence="3 6" id="KW-0489">Methyltransferase</keyword>
<keyword evidence="7" id="KW-0689">Ribosomal protein</keyword>
<feature type="binding site" evidence="6">
    <location>
        <position position="157"/>
    </location>
    <ligand>
        <name>S-adenosyl-L-methionine</name>
        <dbReference type="ChEBI" id="CHEBI:59789"/>
    </ligand>
</feature>
<feature type="binding site" evidence="6">
    <location>
        <position position="178"/>
    </location>
    <ligand>
        <name>S-adenosyl-L-methionine</name>
        <dbReference type="ChEBI" id="CHEBI:59789"/>
    </ligand>
</feature>
<dbReference type="EC" id="2.1.1.-" evidence="6"/>
<dbReference type="InterPro" id="IPR004498">
    <property type="entry name" value="Ribosomal_PrmA_MeTrfase"/>
</dbReference>
<feature type="binding site" evidence="6">
    <location>
        <position position="200"/>
    </location>
    <ligand>
        <name>S-adenosyl-L-methionine</name>
        <dbReference type="ChEBI" id="CHEBI:59789"/>
    </ligand>
</feature>
<dbReference type="GO" id="GO:0005840">
    <property type="term" value="C:ribosome"/>
    <property type="evidence" value="ECO:0007669"/>
    <property type="project" value="UniProtKB-KW"/>
</dbReference>
<evidence type="ECO:0000256" key="2">
    <source>
        <dbReference type="ARBA" id="ARBA00022490"/>
    </source>
</evidence>
<dbReference type="PANTHER" id="PTHR43648">
    <property type="entry name" value="ELECTRON TRANSFER FLAVOPROTEIN BETA SUBUNIT LYSINE METHYLTRANSFERASE"/>
    <property type="match status" value="1"/>
</dbReference>
<evidence type="ECO:0000313" key="8">
    <source>
        <dbReference type="Proteomes" id="UP000886891"/>
    </source>
</evidence>
<dbReference type="HAMAP" id="MF_00735">
    <property type="entry name" value="Methyltr_PrmA"/>
    <property type="match status" value="1"/>
</dbReference>
<reference evidence="7" key="2">
    <citation type="journal article" date="2021" name="PeerJ">
        <title>Extensive microbial diversity within the chicken gut microbiome revealed by metagenomics and culture.</title>
        <authorList>
            <person name="Gilroy R."/>
            <person name="Ravi A."/>
            <person name="Getino M."/>
            <person name="Pursley I."/>
            <person name="Horton D.L."/>
            <person name="Alikhan N.F."/>
            <person name="Baker D."/>
            <person name="Gharbi K."/>
            <person name="Hall N."/>
            <person name="Watson M."/>
            <person name="Adriaenssens E.M."/>
            <person name="Foster-Nyarko E."/>
            <person name="Jarju S."/>
            <person name="Secka A."/>
            <person name="Antonio M."/>
            <person name="Oren A."/>
            <person name="Chaudhuri R.R."/>
            <person name="La Ragione R."/>
            <person name="Hildebrand F."/>
            <person name="Pallen M.J."/>
        </authorList>
    </citation>
    <scope>NUCLEOTIDE SEQUENCE</scope>
    <source>
        <strain evidence="7">23406</strain>
    </source>
</reference>
<name>A0A9D1NCQ2_9FIRM</name>
<evidence type="ECO:0000256" key="5">
    <source>
        <dbReference type="ARBA" id="ARBA00022691"/>
    </source>
</evidence>
<keyword evidence="5 6" id="KW-0949">S-adenosyl-L-methionine</keyword>
<accession>A0A9D1NCQ2</accession>
<comment type="catalytic activity">
    <reaction evidence="6">
        <text>L-lysyl-[protein] + 3 S-adenosyl-L-methionine = N(6),N(6),N(6)-trimethyl-L-lysyl-[protein] + 3 S-adenosyl-L-homocysteine + 3 H(+)</text>
        <dbReference type="Rhea" id="RHEA:54192"/>
        <dbReference type="Rhea" id="RHEA-COMP:9752"/>
        <dbReference type="Rhea" id="RHEA-COMP:13826"/>
        <dbReference type="ChEBI" id="CHEBI:15378"/>
        <dbReference type="ChEBI" id="CHEBI:29969"/>
        <dbReference type="ChEBI" id="CHEBI:57856"/>
        <dbReference type="ChEBI" id="CHEBI:59789"/>
        <dbReference type="ChEBI" id="CHEBI:61961"/>
    </reaction>
</comment>
<dbReference type="AlphaFoldDB" id="A0A9D1NCQ2"/>
<evidence type="ECO:0000256" key="6">
    <source>
        <dbReference type="HAMAP-Rule" id="MF_00735"/>
    </source>
</evidence>
<evidence type="ECO:0000256" key="4">
    <source>
        <dbReference type="ARBA" id="ARBA00022679"/>
    </source>
</evidence>
<keyword evidence="2 6" id="KW-0963">Cytoplasm</keyword>
<feature type="binding site" evidence="6">
    <location>
        <position position="243"/>
    </location>
    <ligand>
        <name>S-adenosyl-L-methionine</name>
        <dbReference type="ChEBI" id="CHEBI:59789"/>
    </ligand>
</feature>
<dbReference type="GO" id="GO:0032259">
    <property type="term" value="P:methylation"/>
    <property type="evidence" value="ECO:0007669"/>
    <property type="project" value="UniProtKB-KW"/>
</dbReference>
<keyword evidence="7" id="KW-0687">Ribonucleoprotein</keyword>
<comment type="function">
    <text evidence="6">Methylates ribosomal protein L11.</text>
</comment>
<sequence>MYKEIIVTTTSENADLVADGFFAIGVSGVKIIDPQDVQDVIKSGMHWDYIDDGLLNPTNKDAKVSAFVSQEECSTKIEELKAYLKEVYGLDAEELKIVDSDYEDGDWLNEWKKFYKPIPVGKFVVVPEWEHYDNPEGLTPILIDPSMAFGTGEHESTRLCLGLLSDIDLDGKDVIDVGTGSGILGIGAAKRGAASVYMCDIDSLSVKSAAENAERNGVRHLVTIENADLLQKTDRKGDVVLANLTADILIRLSEGLSVACRKGTVLICSGIIHSRKQEVIDAFVKQGFRLTAAPSMGEWDALQMEYYGA</sequence>
<dbReference type="PIRSF" id="PIRSF000401">
    <property type="entry name" value="RPL11_MTase"/>
    <property type="match status" value="1"/>
</dbReference>
<dbReference type="GO" id="GO:0005737">
    <property type="term" value="C:cytoplasm"/>
    <property type="evidence" value="ECO:0007669"/>
    <property type="project" value="UniProtKB-SubCell"/>
</dbReference>
<dbReference type="GO" id="GO:0008276">
    <property type="term" value="F:protein methyltransferase activity"/>
    <property type="evidence" value="ECO:0007669"/>
    <property type="project" value="UniProtKB-UniRule"/>
</dbReference>
<comment type="caution">
    <text evidence="7">The sequence shown here is derived from an EMBL/GenBank/DDBJ whole genome shotgun (WGS) entry which is preliminary data.</text>
</comment>
<gene>
    <name evidence="6 7" type="primary">prmA</name>
    <name evidence="7" type="ORF">IAB14_06370</name>
</gene>
<evidence type="ECO:0000256" key="1">
    <source>
        <dbReference type="ARBA" id="ARBA00009741"/>
    </source>
</evidence>
<proteinExistence type="inferred from homology"/>
<dbReference type="Pfam" id="PF06325">
    <property type="entry name" value="PrmA"/>
    <property type="match status" value="1"/>
</dbReference>
<evidence type="ECO:0000256" key="3">
    <source>
        <dbReference type="ARBA" id="ARBA00022603"/>
    </source>
</evidence>
<organism evidence="7 8">
    <name type="scientific">Candidatus Stercoripulliclostridium merdipullorum</name>
    <dbReference type="NCBI Taxonomy" id="2840952"/>
    <lineage>
        <taxon>Bacteria</taxon>
        <taxon>Bacillati</taxon>
        <taxon>Bacillota</taxon>
        <taxon>Clostridia</taxon>
        <taxon>Eubacteriales</taxon>
        <taxon>Candidatus Stercoripulliclostridium</taxon>
    </lineage>
</organism>
<protein>
    <recommendedName>
        <fullName evidence="6">Ribosomal protein L11 methyltransferase</fullName>
        <shortName evidence="6">L11 Mtase</shortName>
        <ecNumber evidence="6">2.1.1.-</ecNumber>
    </recommendedName>
</protein>
<dbReference type="PANTHER" id="PTHR43648:SF1">
    <property type="entry name" value="ELECTRON TRANSFER FLAVOPROTEIN BETA SUBUNIT LYSINE METHYLTRANSFERASE"/>
    <property type="match status" value="1"/>
</dbReference>
<dbReference type="NCBIfam" id="TIGR00406">
    <property type="entry name" value="prmA"/>
    <property type="match status" value="1"/>
</dbReference>
<keyword evidence="4 6" id="KW-0808">Transferase</keyword>
<dbReference type="InterPro" id="IPR050078">
    <property type="entry name" value="Ribosomal_L11_MeTrfase_PrmA"/>
</dbReference>
<dbReference type="CDD" id="cd02440">
    <property type="entry name" value="AdoMet_MTases"/>
    <property type="match status" value="1"/>
</dbReference>
<dbReference type="EMBL" id="DVOH01000052">
    <property type="protein sequence ID" value="HIV00718.1"/>
    <property type="molecule type" value="Genomic_DNA"/>
</dbReference>
<dbReference type="InterPro" id="IPR029063">
    <property type="entry name" value="SAM-dependent_MTases_sf"/>
</dbReference>
<dbReference type="Gene3D" id="3.40.50.150">
    <property type="entry name" value="Vaccinia Virus protein VP39"/>
    <property type="match status" value="1"/>
</dbReference>